<dbReference type="Proteomes" id="UP001583186">
    <property type="component" value="Unassembled WGS sequence"/>
</dbReference>
<evidence type="ECO:0000256" key="1">
    <source>
        <dbReference type="ARBA" id="ARBA00022737"/>
    </source>
</evidence>
<feature type="domain" description="GIT Spa2 homology (SHD)" evidence="3">
    <location>
        <begin position="103"/>
        <end position="133"/>
    </location>
</feature>
<feature type="region of interest" description="Disordered" evidence="2">
    <location>
        <begin position="731"/>
        <end position="810"/>
    </location>
</feature>
<evidence type="ECO:0000313" key="5">
    <source>
        <dbReference type="Proteomes" id="UP001583186"/>
    </source>
</evidence>
<feature type="compositionally biased region" description="Low complexity" evidence="2">
    <location>
        <begin position="309"/>
        <end position="325"/>
    </location>
</feature>
<organism evidence="4 5">
    <name type="scientific">Sporothrix stenoceras</name>
    <dbReference type="NCBI Taxonomy" id="5173"/>
    <lineage>
        <taxon>Eukaryota</taxon>
        <taxon>Fungi</taxon>
        <taxon>Dikarya</taxon>
        <taxon>Ascomycota</taxon>
        <taxon>Pezizomycotina</taxon>
        <taxon>Sordariomycetes</taxon>
        <taxon>Sordariomycetidae</taxon>
        <taxon>Ophiostomatales</taxon>
        <taxon>Ophiostomataceae</taxon>
        <taxon>Sporothrix</taxon>
    </lineage>
</organism>
<feature type="compositionally biased region" description="Gly residues" evidence="2">
    <location>
        <begin position="843"/>
        <end position="856"/>
    </location>
</feature>
<comment type="caution">
    <text evidence="4">The sequence shown here is derived from an EMBL/GenBank/DDBJ whole genome shotgun (WGS) entry which is preliminary data.</text>
</comment>
<feature type="region of interest" description="Disordered" evidence="2">
    <location>
        <begin position="941"/>
        <end position="960"/>
    </location>
</feature>
<feature type="compositionally biased region" description="Polar residues" evidence="2">
    <location>
        <begin position="282"/>
        <end position="296"/>
    </location>
</feature>
<dbReference type="EMBL" id="JAWCUI010000021">
    <property type="protein sequence ID" value="KAL1896864.1"/>
    <property type="molecule type" value="Genomic_DNA"/>
</dbReference>
<evidence type="ECO:0000313" key="4">
    <source>
        <dbReference type="EMBL" id="KAL1896864.1"/>
    </source>
</evidence>
<evidence type="ECO:0000259" key="3">
    <source>
        <dbReference type="SMART" id="SM00555"/>
    </source>
</evidence>
<feature type="region of interest" description="Disordered" evidence="2">
    <location>
        <begin position="133"/>
        <end position="157"/>
    </location>
</feature>
<feature type="compositionally biased region" description="Polar residues" evidence="2">
    <location>
        <begin position="731"/>
        <end position="742"/>
    </location>
</feature>
<keyword evidence="5" id="KW-1185">Reference proteome</keyword>
<dbReference type="PANTHER" id="PTHR21601:SF0">
    <property type="entry name" value="PROTEIN SPA2-RELATED"/>
    <property type="match status" value="1"/>
</dbReference>
<dbReference type="InterPro" id="IPR022018">
    <property type="entry name" value="GIT1_C"/>
</dbReference>
<keyword evidence="1" id="KW-0677">Repeat</keyword>
<feature type="compositionally biased region" description="Low complexity" evidence="2">
    <location>
        <begin position="14"/>
        <end position="35"/>
    </location>
</feature>
<feature type="compositionally biased region" description="Low complexity" evidence="2">
    <location>
        <begin position="774"/>
        <end position="784"/>
    </location>
</feature>
<feature type="compositionally biased region" description="Gly residues" evidence="2">
    <location>
        <begin position="250"/>
        <end position="262"/>
    </location>
</feature>
<dbReference type="SMART" id="SM00555">
    <property type="entry name" value="GIT"/>
    <property type="match status" value="2"/>
</dbReference>
<dbReference type="InterPro" id="IPR013724">
    <property type="entry name" value="GIT_SHD"/>
</dbReference>
<name>A0ABR3Z989_9PEZI</name>
<gene>
    <name evidence="4" type="primary">SPA2</name>
    <name evidence="4" type="ORF">Sste5346_004498</name>
</gene>
<evidence type="ECO:0000256" key="2">
    <source>
        <dbReference type="SAM" id="MobiDB-lite"/>
    </source>
</evidence>
<feature type="region of interest" description="Disordered" evidence="2">
    <location>
        <begin position="1"/>
        <end position="76"/>
    </location>
</feature>
<feature type="compositionally biased region" description="Basic and acidic residues" evidence="2">
    <location>
        <begin position="376"/>
        <end position="394"/>
    </location>
</feature>
<feature type="compositionally biased region" description="Basic and acidic residues" evidence="2">
    <location>
        <begin position="941"/>
        <end position="959"/>
    </location>
</feature>
<dbReference type="Pfam" id="PF23742">
    <property type="entry name" value="VBS_C3G9"/>
    <property type="match status" value="1"/>
</dbReference>
<accession>A0ABR3Z989</accession>
<feature type="domain" description="GIT Spa2 homology (SHD)" evidence="3">
    <location>
        <begin position="164"/>
        <end position="194"/>
    </location>
</feature>
<dbReference type="Pfam" id="PF08518">
    <property type="entry name" value="GIT_SHD"/>
    <property type="match status" value="2"/>
</dbReference>
<dbReference type="Pfam" id="PF12205">
    <property type="entry name" value="GIT1_C"/>
    <property type="match status" value="1"/>
</dbReference>
<sequence>MDKDDPYARGQLISPPNSGGSLPSPMNAGFPTGPRNGNGGPSPPPSIGRSSAGPGSMYARSESGRSQRDESTDAVLGEHYIALKRFLSQTSRDGKPTPPANKARDKLQRLTSVQFLELSTDVFDELMRRQAFSRRQNNGGPQGPGGPPSYLLPEDSFHPKRNQARQKLASLGPPRFRDLATDVFCELERRIPRFIAGEIPRMGSPAGSMRPGSRAQTPVNGGMNGFPPRGQSRRRPSEAGSVRSMRSGVGMNGLGLGPGGLGNNSVPPSPGLPPNNYDRPMQKQSQSNTIVPNKSTMVEEDDDPMISPMGDTMNGNMNGNMNGDDYGVQRQMSGRDNNRSNEPDNALQAEKNKQLIDDYEAQLKDLRDQMEAMDTDMKRKKEEMDSVLDAERARASASNVDKQEWSNQRRDLENQLADSASLAETLQQDMDRMRSDHSAEERQLRAQIDDLRQSLAESTRANNNPSHNGNEDLMRENEDLRQQLREQQEVTEEVRGEAERFLSEMRMLSQQSGTTWEKHSELEKTIATLEIEVRDWRNRYARAKTQLRTLRGSSMGLGMQQEDAGRYVREKGFTTDNGLIKDVHVTKFQMAIDELLRRARLEEPERTIDSMKAVVVSVRRITKDLDDAPAPLGQDEEAAQQQAKLKTRVSGTANNLITAAKNFAMSAGLSPVSLLDAAASHLVAAVVELLRVVKIRTTPAGELEDDDNNMSTSMSVMDDDNGSLTPVESNASYFSPRSNGGQTTATTMSSATTQNSLPPPPPFQGLGGVRDSADSSAYSPVSSPRQSVDRFGSFANGGRRSIPRANGMSNMNGGMNGNYLGINKNLPTAPGGGNNNVDNNSNGYGGPVGGNGGQQNGGRADQRTEDLKALLDDQTAVMVQIIQDMVGSIRSDAGVQKITQQINEIADIVGKVIAETEASGNGGPSLDKLVSCRQRLVDAGDRGEAMREAEANGGRKMDMRSWTTSLPPVAFEIARETKELVKRIDRLVLGDGGDDFS</sequence>
<dbReference type="InterPro" id="IPR039892">
    <property type="entry name" value="Spa2/Sph1"/>
</dbReference>
<proteinExistence type="predicted"/>
<feature type="compositionally biased region" description="Basic and acidic residues" evidence="2">
    <location>
        <begin position="62"/>
        <end position="71"/>
    </location>
</feature>
<feature type="compositionally biased region" description="Low complexity" evidence="2">
    <location>
        <begin position="47"/>
        <end position="56"/>
    </location>
</feature>
<feature type="region of interest" description="Disordered" evidence="2">
    <location>
        <begin position="830"/>
        <end position="862"/>
    </location>
</feature>
<dbReference type="PANTHER" id="PTHR21601">
    <property type="entry name" value="SPA2 PROTEIN"/>
    <property type="match status" value="1"/>
</dbReference>
<reference evidence="4 5" key="1">
    <citation type="journal article" date="2024" name="IMA Fungus">
        <title>IMA Genome - F19 : A genome assembly and annotation guide to empower mycologists, including annotated draft genome sequences of Ceratocystis pirilliformis, Diaporthe australafricana, Fusarium ophioides, Paecilomyces lecythidis, and Sporothrix stenoceras.</title>
        <authorList>
            <person name="Aylward J."/>
            <person name="Wilson A.M."/>
            <person name="Visagie C.M."/>
            <person name="Spraker J."/>
            <person name="Barnes I."/>
            <person name="Buitendag C."/>
            <person name="Ceriani C."/>
            <person name="Del Mar Angel L."/>
            <person name="du Plessis D."/>
            <person name="Fuchs T."/>
            <person name="Gasser K."/>
            <person name="Kramer D."/>
            <person name="Li W."/>
            <person name="Munsamy K."/>
            <person name="Piso A."/>
            <person name="Price J.L."/>
            <person name="Sonnekus B."/>
            <person name="Thomas C."/>
            <person name="van der Nest A."/>
            <person name="van Dijk A."/>
            <person name="van Heerden A."/>
            <person name="van Vuuren N."/>
            <person name="Yilmaz N."/>
            <person name="Duong T.A."/>
            <person name="van der Merwe N.A."/>
            <person name="Wingfield M.J."/>
            <person name="Wingfield B.D."/>
        </authorList>
    </citation>
    <scope>NUCLEOTIDE SEQUENCE [LARGE SCALE GENOMIC DNA]</scope>
    <source>
        <strain evidence="4 5">CMW 5346</strain>
    </source>
</reference>
<dbReference type="InterPro" id="IPR056439">
    <property type="entry name" value="VBS_C3G9"/>
</dbReference>
<feature type="compositionally biased region" description="Low complexity" evidence="2">
    <location>
        <begin position="743"/>
        <end position="753"/>
    </location>
</feature>
<protein>
    <submittedName>
        <fullName evidence="4">Component of the polarisome</fullName>
    </submittedName>
</protein>
<feature type="region of interest" description="Disordered" evidence="2">
    <location>
        <begin position="200"/>
        <end position="354"/>
    </location>
</feature>
<feature type="region of interest" description="Disordered" evidence="2">
    <location>
        <begin position="376"/>
        <end position="409"/>
    </location>
</feature>